<dbReference type="Proteomes" id="UP000245202">
    <property type="component" value="Unassembled WGS sequence"/>
</dbReference>
<dbReference type="EMBL" id="BDQX01000458">
    <property type="protein sequence ID" value="GBG12205.1"/>
    <property type="molecule type" value="Genomic_DNA"/>
</dbReference>
<comment type="caution">
    <text evidence="1">The sequence shown here is derived from an EMBL/GenBank/DDBJ whole genome shotgun (WGS) entry which is preliminary data.</text>
</comment>
<sequence>MSVIEIQASFGNASEAKEAARKLQALRAAEIGGYSEGGMVTASVDEAVADRAIHLIRQIGGKIDSDISMI</sequence>
<dbReference type="AlphaFoldDB" id="A0A2R5F192"/>
<evidence type="ECO:0000313" key="1">
    <source>
        <dbReference type="EMBL" id="GBG12205.1"/>
    </source>
</evidence>
<reference evidence="1 2" key="1">
    <citation type="submission" date="2017-08" db="EMBL/GenBank/DDBJ databases">
        <title>Substantial Increase in Enzyme Production by Combined Drug-Resistance Mutations in Paenibacillus agaridevorans.</title>
        <authorList>
            <person name="Tanaka Y."/>
            <person name="Funane K."/>
            <person name="Hosaka T."/>
            <person name="Shiwa Y."/>
            <person name="Fujita N."/>
            <person name="Miyazaki T."/>
            <person name="Yoshikawa H."/>
            <person name="Murakami K."/>
            <person name="Kasahara K."/>
            <person name="Inaoka T."/>
            <person name="Hiraga Y."/>
            <person name="Ochi K."/>
        </authorList>
    </citation>
    <scope>NUCLEOTIDE SEQUENCE [LARGE SCALE GENOMIC DNA]</scope>
    <source>
        <strain evidence="1 2">T-3040</strain>
    </source>
</reference>
<name>A0A2R5F192_9BACL</name>
<dbReference type="RefSeq" id="WP_087567162.1">
    <property type="nucleotide sequence ID" value="NZ_BDQX01000458.1"/>
</dbReference>
<proteinExistence type="predicted"/>
<gene>
    <name evidence="1" type="ORF">PAT3040_07071</name>
</gene>
<evidence type="ECO:0000313" key="2">
    <source>
        <dbReference type="Proteomes" id="UP000245202"/>
    </source>
</evidence>
<keyword evidence="2" id="KW-1185">Reference proteome</keyword>
<organism evidence="1 2">
    <name type="scientific">Paenibacillus agaridevorans</name>
    <dbReference type="NCBI Taxonomy" id="171404"/>
    <lineage>
        <taxon>Bacteria</taxon>
        <taxon>Bacillati</taxon>
        <taxon>Bacillota</taxon>
        <taxon>Bacilli</taxon>
        <taxon>Bacillales</taxon>
        <taxon>Paenibacillaceae</taxon>
        <taxon>Paenibacillus</taxon>
    </lineage>
</organism>
<accession>A0A2R5F192</accession>
<protein>
    <submittedName>
        <fullName evidence="1">Uncharacterized protein</fullName>
    </submittedName>
</protein>